<organism evidence="2 3">
    <name type="scientific">Deinococcus rubellus</name>
    <dbReference type="NCBI Taxonomy" id="1889240"/>
    <lineage>
        <taxon>Bacteria</taxon>
        <taxon>Thermotogati</taxon>
        <taxon>Deinococcota</taxon>
        <taxon>Deinococci</taxon>
        <taxon>Deinococcales</taxon>
        <taxon>Deinococcaceae</taxon>
        <taxon>Deinococcus</taxon>
    </lineage>
</organism>
<feature type="compositionally biased region" description="Gly residues" evidence="1">
    <location>
        <begin position="111"/>
        <end position="120"/>
    </location>
</feature>
<dbReference type="RefSeq" id="WP_260560169.1">
    <property type="nucleotide sequence ID" value="NZ_BAABEC010000190.1"/>
</dbReference>
<dbReference type="EMBL" id="CP104213">
    <property type="protein sequence ID" value="UWX63890.1"/>
    <property type="molecule type" value="Genomic_DNA"/>
</dbReference>
<feature type="compositionally biased region" description="Basic residues" evidence="1">
    <location>
        <begin position="1"/>
        <end position="12"/>
    </location>
</feature>
<feature type="region of interest" description="Disordered" evidence="1">
    <location>
        <begin position="1"/>
        <end position="134"/>
    </location>
</feature>
<sequence length="260" mass="28714">MTGPKRPAKKSATKQPASRRGGAKSARELSKVGPSRPGGPSKDRRSAEGRSGAKASDARQTARPTASGLGGAGHTDTRQARDNYQDDPRRPGQGPGRPKSGETQSRTTGSRGSGFRGGSFKGTAPKKTGPRGAAIGVDLAAPAPETVFRDLDGAEQRFPDSNLKRVAARLLGDRHKPWRYRPFPFPLFTDKGQEQTFYFDFYVYDNMDMILKLILVAPRESAEVWDKVGRFKRQYPMYSYELWTPDKLAQLQKPRTQLNF</sequence>
<accession>A0ABY5YFM7</accession>
<feature type="compositionally biased region" description="Basic and acidic residues" evidence="1">
    <location>
        <begin position="75"/>
        <end position="90"/>
    </location>
</feature>
<evidence type="ECO:0000313" key="3">
    <source>
        <dbReference type="Proteomes" id="UP001060261"/>
    </source>
</evidence>
<keyword evidence="3" id="KW-1185">Reference proteome</keyword>
<proteinExistence type="predicted"/>
<feature type="compositionally biased region" description="Low complexity" evidence="1">
    <location>
        <begin position="96"/>
        <end position="110"/>
    </location>
</feature>
<reference evidence="2" key="1">
    <citation type="submission" date="2022-09" db="EMBL/GenBank/DDBJ databases">
        <title>genome sequence of Deinococcus rubellus.</title>
        <authorList>
            <person name="Srinivasan S."/>
        </authorList>
    </citation>
    <scope>NUCLEOTIDE SEQUENCE</scope>
    <source>
        <strain evidence="2">Ant6</strain>
    </source>
</reference>
<dbReference type="Proteomes" id="UP001060261">
    <property type="component" value="Chromosome"/>
</dbReference>
<gene>
    <name evidence="2" type="ORF">N0D28_14365</name>
</gene>
<protein>
    <submittedName>
        <fullName evidence="2">Uncharacterized protein</fullName>
    </submittedName>
</protein>
<name>A0ABY5YFM7_9DEIO</name>
<evidence type="ECO:0000313" key="2">
    <source>
        <dbReference type="EMBL" id="UWX63890.1"/>
    </source>
</evidence>
<evidence type="ECO:0000256" key="1">
    <source>
        <dbReference type="SAM" id="MobiDB-lite"/>
    </source>
</evidence>